<dbReference type="PANTHER" id="PTHR43539:SF30">
    <property type="entry name" value="OS11G0207700 PROTEIN"/>
    <property type="match status" value="1"/>
</dbReference>
<evidence type="ECO:0000256" key="2">
    <source>
        <dbReference type="ARBA" id="ARBA00023002"/>
    </source>
</evidence>
<name>A0A5J9URZ4_9POAL</name>
<comment type="catalytic activity">
    <reaction evidence="4">
        <text>indole-3-pyruvate + NADPH + O2 + H(+) = (indol-3-yl)acetate + CO2 + NADP(+) + H2O</text>
        <dbReference type="Rhea" id="RHEA:34331"/>
        <dbReference type="ChEBI" id="CHEBI:15377"/>
        <dbReference type="ChEBI" id="CHEBI:15378"/>
        <dbReference type="ChEBI" id="CHEBI:15379"/>
        <dbReference type="ChEBI" id="CHEBI:16526"/>
        <dbReference type="ChEBI" id="CHEBI:17640"/>
        <dbReference type="ChEBI" id="CHEBI:30854"/>
        <dbReference type="ChEBI" id="CHEBI:57783"/>
        <dbReference type="ChEBI" id="CHEBI:58349"/>
        <dbReference type="EC" id="1.14.13.168"/>
    </reaction>
</comment>
<dbReference type="Proteomes" id="UP000324897">
    <property type="component" value="Chromosome 2"/>
</dbReference>
<dbReference type="Pfam" id="PF13738">
    <property type="entry name" value="Pyr_redox_3"/>
    <property type="match status" value="1"/>
</dbReference>
<sequence length="247" mass="27440">MEDNTMELIVGAGPAGLATAACLTQLSIAYVIVEREDCSASLWRKRTYNRLKLHLAQEFCELTHMSCPTDAPTYIPKGQFVKYLDDYIDHFNIRPKYDEGAKFWFSLARNMNTSTILKYTARFLVVASGENSAEDIPIIQGLDSFPGESASDGAPKARYLPQVLHTAVGHTTTADVWLLAVADVTVQYPSRLWASSHRSLHPWQRADNGPRSVAPSVRTACSTAVTLPEEQLEMLADYHICMPQESS</sequence>
<dbReference type="InterPro" id="IPR036188">
    <property type="entry name" value="FAD/NAD-bd_sf"/>
</dbReference>
<gene>
    <name evidence="5" type="ORF">EJB05_28680</name>
</gene>
<dbReference type="GO" id="GO:0050660">
    <property type="term" value="F:flavin adenine dinucleotide binding"/>
    <property type="evidence" value="ECO:0007669"/>
    <property type="project" value="TreeGrafter"/>
</dbReference>
<feature type="non-terminal residue" evidence="5">
    <location>
        <position position="1"/>
    </location>
</feature>
<organism evidence="5 6">
    <name type="scientific">Eragrostis curvula</name>
    <name type="common">weeping love grass</name>
    <dbReference type="NCBI Taxonomy" id="38414"/>
    <lineage>
        <taxon>Eukaryota</taxon>
        <taxon>Viridiplantae</taxon>
        <taxon>Streptophyta</taxon>
        <taxon>Embryophyta</taxon>
        <taxon>Tracheophyta</taxon>
        <taxon>Spermatophyta</taxon>
        <taxon>Magnoliopsida</taxon>
        <taxon>Liliopsida</taxon>
        <taxon>Poales</taxon>
        <taxon>Poaceae</taxon>
        <taxon>PACMAD clade</taxon>
        <taxon>Chloridoideae</taxon>
        <taxon>Eragrostideae</taxon>
        <taxon>Eragrostidinae</taxon>
        <taxon>Eragrostis</taxon>
    </lineage>
</organism>
<evidence type="ECO:0000313" key="5">
    <source>
        <dbReference type="EMBL" id="TVU26144.1"/>
    </source>
</evidence>
<evidence type="ECO:0000313" key="6">
    <source>
        <dbReference type="Proteomes" id="UP000324897"/>
    </source>
</evidence>
<dbReference type="OrthoDB" id="655193at2759"/>
<evidence type="ECO:0000256" key="3">
    <source>
        <dbReference type="ARBA" id="ARBA00039148"/>
    </source>
</evidence>
<evidence type="ECO:0000256" key="1">
    <source>
        <dbReference type="ARBA" id="ARBA00009183"/>
    </source>
</evidence>
<keyword evidence="2" id="KW-0560">Oxidoreductase</keyword>
<dbReference type="AlphaFoldDB" id="A0A5J9URZ4"/>
<reference evidence="5 6" key="1">
    <citation type="journal article" date="2019" name="Sci. Rep.">
        <title>A high-quality genome of Eragrostis curvula grass provides insights into Poaceae evolution and supports new strategies to enhance forage quality.</title>
        <authorList>
            <person name="Carballo J."/>
            <person name="Santos B.A.C.M."/>
            <person name="Zappacosta D."/>
            <person name="Garbus I."/>
            <person name="Selva J.P."/>
            <person name="Gallo C.A."/>
            <person name="Diaz A."/>
            <person name="Albertini E."/>
            <person name="Caccamo M."/>
            <person name="Echenique V."/>
        </authorList>
    </citation>
    <scope>NUCLEOTIDE SEQUENCE [LARGE SCALE GENOMIC DNA]</scope>
    <source>
        <strain evidence="6">cv. Victoria</strain>
        <tissue evidence="5">Leaf</tissue>
    </source>
</reference>
<keyword evidence="6" id="KW-1185">Reference proteome</keyword>
<accession>A0A5J9URZ4</accession>
<dbReference type="Gramene" id="TVU26144">
    <property type="protein sequence ID" value="TVU26144"/>
    <property type="gene ID" value="EJB05_28680"/>
</dbReference>
<comment type="caution">
    <text evidence="5">The sequence shown here is derived from an EMBL/GenBank/DDBJ whole genome shotgun (WGS) entry which is preliminary data.</text>
</comment>
<dbReference type="GO" id="GO:0103075">
    <property type="term" value="F:indole-3-pyruvate monooxygenase activity"/>
    <property type="evidence" value="ECO:0007669"/>
    <property type="project" value="UniProtKB-EC"/>
</dbReference>
<dbReference type="InterPro" id="IPR050982">
    <property type="entry name" value="Auxin_biosynth/cation_transpt"/>
</dbReference>
<proteinExistence type="inferred from homology"/>
<dbReference type="EC" id="1.14.13.168" evidence="3"/>
<dbReference type="PANTHER" id="PTHR43539">
    <property type="entry name" value="FLAVIN-BINDING MONOOXYGENASE-LIKE PROTEIN (AFU_ORTHOLOGUE AFUA_4G09220)"/>
    <property type="match status" value="1"/>
</dbReference>
<evidence type="ECO:0000256" key="4">
    <source>
        <dbReference type="ARBA" id="ARBA00047707"/>
    </source>
</evidence>
<comment type="similarity">
    <text evidence="1">Belongs to the FMO family.</text>
</comment>
<dbReference type="Gene3D" id="3.50.50.60">
    <property type="entry name" value="FAD/NAD(P)-binding domain"/>
    <property type="match status" value="1"/>
</dbReference>
<dbReference type="SUPFAM" id="SSF51905">
    <property type="entry name" value="FAD/NAD(P)-binding domain"/>
    <property type="match status" value="1"/>
</dbReference>
<dbReference type="EMBL" id="RWGY01000013">
    <property type="protein sequence ID" value="TVU26144.1"/>
    <property type="molecule type" value="Genomic_DNA"/>
</dbReference>
<protein>
    <recommendedName>
        <fullName evidence="3">indole-3-pyruvate monooxygenase</fullName>
        <ecNumber evidence="3">1.14.13.168</ecNumber>
    </recommendedName>
</protein>